<dbReference type="SUPFAM" id="SSF48208">
    <property type="entry name" value="Six-hairpin glycosidases"/>
    <property type="match status" value="1"/>
</dbReference>
<dbReference type="InterPro" id="IPR053169">
    <property type="entry name" value="MUG_Protein"/>
</dbReference>
<evidence type="ECO:0000313" key="4">
    <source>
        <dbReference type="Proteomes" id="UP001589858"/>
    </source>
</evidence>
<dbReference type="PANTHER" id="PTHR47791:SF3">
    <property type="entry name" value="MEIOTICALLY UP-REGULATED GENE 191 PROTEIN"/>
    <property type="match status" value="1"/>
</dbReference>
<proteinExistence type="predicted"/>
<feature type="region of interest" description="Disordered" evidence="1">
    <location>
        <begin position="26"/>
        <end position="45"/>
    </location>
</feature>
<gene>
    <name evidence="3" type="ORF">ACFFF8_20005</name>
</gene>
<dbReference type="InterPro" id="IPR008928">
    <property type="entry name" value="6-hairpin_glycosidase_sf"/>
</dbReference>
<keyword evidence="3" id="KW-0378">Hydrolase</keyword>
<dbReference type="EMBL" id="JBHLTM010000077">
    <property type="protein sequence ID" value="MFC0686873.1"/>
    <property type="molecule type" value="Genomic_DNA"/>
</dbReference>
<dbReference type="Proteomes" id="UP001589858">
    <property type="component" value="Unassembled WGS sequence"/>
</dbReference>
<dbReference type="GO" id="GO:0016787">
    <property type="term" value="F:hydrolase activity"/>
    <property type="evidence" value="ECO:0007669"/>
    <property type="project" value="UniProtKB-KW"/>
</dbReference>
<organism evidence="3 4">
    <name type="scientific">Novosphingobium clariflavum</name>
    <dbReference type="NCBI Taxonomy" id="2029884"/>
    <lineage>
        <taxon>Bacteria</taxon>
        <taxon>Pseudomonadati</taxon>
        <taxon>Pseudomonadota</taxon>
        <taxon>Alphaproteobacteria</taxon>
        <taxon>Sphingomonadales</taxon>
        <taxon>Sphingomonadaceae</taxon>
        <taxon>Novosphingobium</taxon>
    </lineage>
</organism>
<reference evidence="3 4" key="1">
    <citation type="submission" date="2024-09" db="EMBL/GenBank/DDBJ databases">
        <authorList>
            <person name="Sun Q."/>
            <person name="Mori K."/>
        </authorList>
    </citation>
    <scope>NUCLEOTIDE SEQUENCE [LARGE SCALE GENOMIC DNA]</scope>
    <source>
        <strain evidence="3 4">CICC 11035S</strain>
    </source>
</reference>
<feature type="compositionally biased region" description="Gly residues" evidence="1">
    <location>
        <begin position="27"/>
        <end position="45"/>
    </location>
</feature>
<evidence type="ECO:0000256" key="1">
    <source>
        <dbReference type="SAM" id="MobiDB-lite"/>
    </source>
</evidence>
<keyword evidence="4" id="KW-1185">Reference proteome</keyword>
<dbReference type="Pfam" id="PF03663">
    <property type="entry name" value="Glyco_hydro_76"/>
    <property type="match status" value="1"/>
</dbReference>
<protein>
    <submittedName>
        <fullName evidence="3">Glycoside hydrolase family 76 protein</fullName>
    </submittedName>
</protein>
<evidence type="ECO:0000313" key="3">
    <source>
        <dbReference type="EMBL" id="MFC0686873.1"/>
    </source>
</evidence>
<dbReference type="InterPro" id="IPR005198">
    <property type="entry name" value="Glyco_hydro_76"/>
</dbReference>
<dbReference type="Gene3D" id="1.50.10.20">
    <property type="match status" value="1"/>
</dbReference>
<feature type="chain" id="PRO_5046751715" evidence="2">
    <location>
        <begin position="24"/>
        <end position="393"/>
    </location>
</feature>
<dbReference type="RefSeq" id="WP_267223684.1">
    <property type="nucleotide sequence ID" value="NZ_JAPCWC010000026.1"/>
</dbReference>
<accession>A0ABV6SFM6</accession>
<feature type="signal peptide" evidence="2">
    <location>
        <begin position="1"/>
        <end position="23"/>
    </location>
</feature>
<evidence type="ECO:0000256" key="2">
    <source>
        <dbReference type="SAM" id="SignalP"/>
    </source>
</evidence>
<dbReference type="PANTHER" id="PTHR47791">
    <property type="entry name" value="MEIOTICALLY UP-REGULATED GENE 191 PROTEIN"/>
    <property type="match status" value="1"/>
</dbReference>
<name>A0ABV6SFM6_9SPHN</name>
<sequence>MPKSRWLLLAVPLALCGAVPAIAGPSGETGAGETGAGETGAGETGAGRAGAAAAYLDAQWGRPGGWNASENWQRFVIVDTLLDYQQRTGERQWSTRIAAAVRNREGLYLNDDALWAVIASVHAWQVDRDPALLDYAGTTFAALVTHYWDDRCGGGIWWDPKRSYKNAITNELLFYAATQLYLATGQAGYRDWALRSWQWFRASSMIGADALVNDGLDGLCRNNGQARFTYNQGVLIGALNDLTAITGDPQYRGVAVATALAATRRLSTSTGILREPVGSLGADGLMFKGVFAYHLGHLLDAMPDSAERRELARWTAANAEAVWRLSAAGTRGIAADWSLDAATWDAARDGQTATAAASAQVSGLAMLLAAMAADGPPPRTVVQAEGGPQQLPH</sequence>
<comment type="caution">
    <text evidence="3">The sequence shown here is derived from an EMBL/GenBank/DDBJ whole genome shotgun (WGS) entry which is preliminary data.</text>
</comment>
<keyword evidence="2" id="KW-0732">Signal</keyword>